<dbReference type="EMBL" id="OBMQ01000013">
    <property type="protein sequence ID" value="SOC21890.1"/>
    <property type="molecule type" value="Genomic_DNA"/>
</dbReference>
<dbReference type="RefSeq" id="WP_097074700.1">
    <property type="nucleotide sequence ID" value="NZ_OBMQ01000013.1"/>
</dbReference>
<keyword evidence="1" id="KW-0812">Transmembrane</keyword>
<sequence length="121" mass="14008">MCISSNFIELQAYKICEEIRKQSVYKLVRLEASEGRIIELQNIQNYWDGKALITKAVLEDINGKLYLVNPDDNGLKFAKGEITYKEYRRIDKSENLKAIIFFSLLIGLTMATMFMLAKFLT</sequence>
<feature type="transmembrane region" description="Helical" evidence="1">
    <location>
        <begin position="98"/>
        <end position="120"/>
    </location>
</feature>
<reference evidence="3" key="1">
    <citation type="submission" date="2017-08" db="EMBL/GenBank/DDBJ databases">
        <authorList>
            <person name="Varghese N."/>
            <person name="Submissions S."/>
        </authorList>
    </citation>
    <scope>NUCLEOTIDE SEQUENCE [LARGE SCALE GENOMIC DNA]</scope>
    <source>
        <strain evidence="3">JC22</strain>
    </source>
</reference>
<dbReference type="Proteomes" id="UP000219636">
    <property type="component" value="Unassembled WGS sequence"/>
</dbReference>
<protein>
    <submittedName>
        <fullName evidence="2">Uncharacterized protein</fullName>
    </submittedName>
</protein>
<gene>
    <name evidence="2" type="ORF">SAMN05880501_11384</name>
</gene>
<keyword evidence="3" id="KW-1185">Reference proteome</keyword>
<name>A0A285TI02_9BACL</name>
<organism evidence="2 3">
    <name type="scientific">Ureibacillus xyleni</name>
    <dbReference type="NCBI Taxonomy" id="614648"/>
    <lineage>
        <taxon>Bacteria</taxon>
        <taxon>Bacillati</taxon>
        <taxon>Bacillota</taxon>
        <taxon>Bacilli</taxon>
        <taxon>Bacillales</taxon>
        <taxon>Caryophanaceae</taxon>
        <taxon>Ureibacillus</taxon>
    </lineage>
</organism>
<dbReference type="OrthoDB" id="2427947at2"/>
<keyword evidence="1" id="KW-1133">Transmembrane helix</keyword>
<accession>A0A285TI02</accession>
<proteinExistence type="predicted"/>
<dbReference type="AlphaFoldDB" id="A0A285TI02"/>
<keyword evidence="1" id="KW-0472">Membrane</keyword>
<evidence type="ECO:0000313" key="3">
    <source>
        <dbReference type="Proteomes" id="UP000219636"/>
    </source>
</evidence>
<evidence type="ECO:0000256" key="1">
    <source>
        <dbReference type="SAM" id="Phobius"/>
    </source>
</evidence>
<evidence type="ECO:0000313" key="2">
    <source>
        <dbReference type="EMBL" id="SOC21890.1"/>
    </source>
</evidence>